<evidence type="ECO:0000256" key="3">
    <source>
        <dbReference type="ARBA" id="ARBA00022723"/>
    </source>
</evidence>
<dbReference type="SFLD" id="SFLDS00029">
    <property type="entry name" value="Radical_SAM"/>
    <property type="match status" value="1"/>
</dbReference>
<accession>I4CA65</accession>
<evidence type="ECO:0000313" key="9">
    <source>
        <dbReference type="Proteomes" id="UP000006055"/>
    </source>
</evidence>
<gene>
    <name evidence="8" type="ordered locus">Desti_3814</name>
</gene>
<dbReference type="InterPro" id="IPR013785">
    <property type="entry name" value="Aldolase_TIM"/>
</dbReference>
<keyword evidence="3 6" id="KW-0479">Metal-binding</keyword>
<feature type="binding site" evidence="6">
    <location>
        <position position="86"/>
    </location>
    <ligand>
        <name>[4Fe-4S] cluster</name>
        <dbReference type="ChEBI" id="CHEBI:49883"/>
        <note>4Fe-4S-S-AdoMet</note>
    </ligand>
</feature>
<dbReference type="OrthoDB" id="9778883at2"/>
<dbReference type="PIRSF" id="PIRSF004869">
    <property type="entry name" value="PflX_prd"/>
    <property type="match status" value="1"/>
</dbReference>
<dbReference type="SUPFAM" id="SSF102114">
    <property type="entry name" value="Radical SAM enzymes"/>
    <property type="match status" value="1"/>
</dbReference>
<evidence type="ECO:0000256" key="4">
    <source>
        <dbReference type="ARBA" id="ARBA00023004"/>
    </source>
</evidence>
<evidence type="ECO:0000256" key="2">
    <source>
        <dbReference type="ARBA" id="ARBA00022691"/>
    </source>
</evidence>
<dbReference type="EMBL" id="CP003360">
    <property type="protein sequence ID" value="AFM26456.1"/>
    <property type="molecule type" value="Genomic_DNA"/>
</dbReference>
<dbReference type="PATRIC" id="fig|706587.4.peg.4329"/>
<dbReference type="NCBIfam" id="TIGR04337">
    <property type="entry name" value="AmmeMemoSam_rS"/>
    <property type="match status" value="1"/>
</dbReference>
<dbReference type="SMART" id="SM00729">
    <property type="entry name" value="Elp3"/>
    <property type="match status" value="1"/>
</dbReference>
<dbReference type="RefSeq" id="WP_014811582.1">
    <property type="nucleotide sequence ID" value="NC_018025.1"/>
</dbReference>
<organism evidence="8 9">
    <name type="scientific">Desulfomonile tiedjei (strain ATCC 49306 / DSM 6799 / DCB-1)</name>
    <dbReference type="NCBI Taxonomy" id="706587"/>
    <lineage>
        <taxon>Bacteria</taxon>
        <taxon>Pseudomonadati</taxon>
        <taxon>Thermodesulfobacteriota</taxon>
        <taxon>Desulfomonilia</taxon>
        <taxon>Desulfomonilales</taxon>
        <taxon>Desulfomonilaceae</taxon>
        <taxon>Desulfomonile</taxon>
    </lineage>
</organism>
<keyword evidence="4 6" id="KW-0408">Iron</keyword>
<dbReference type="GO" id="GO:0051539">
    <property type="term" value="F:4 iron, 4 sulfur cluster binding"/>
    <property type="evidence" value="ECO:0007669"/>
    <property type="project" value="UniProtKB-KW"/>
</dbReference>
<dbReference type="GO" id="GO:0046872">
    <property type="term" value="F:metal ion binding"/>
    <property type="evidence" value="ECO:0007669"/>
    <property type="project" value="UniProtKB-KW"/>
</dbReference>
<evidence type="ECO:0000256" key="5">
    <source>
        <dbReference type="ARBA" id="ARBA00023014"/>
    </source>
</evidence>
<feature type="binding site" evidence="6">
    <location>
        <position position="82"/>
    </location>
    <ligand>
        <name>[4Fe-4S] cluster</name>
        <dbReference type="ChEBI" id="CHEBI:49883"/>
        <note>4Fe-4S-S-AdoMet</note>
    </ligand>
</feature>
<dbReference type="PROSITE" id="PS51918">
    <property type="entry name" value="RADICAL_SAM"/>
    <property type="match status" value="1"/>
</dbReference>
<keyword evidence="5 6" id="KW-0411">Iron-sulfur</keyword>
<protein>
    <submittedName>
        <fullName evidence="8">Pyruvate-formate lyase-activating enzyme</fullName>
    </submittedName>
</protein>
<keyword evidence="8" id="KW-0456">Lyase</keyword>
<dbReference type="PANTHER" id="PTHR30352">
    <property type="entry name" value="PYRUVATE FORMATE-LYASE-ACTIVATING ENZYME"/>
    <property type="match status" value="1"/>
</dbReference>
<dbReference type="Gene3D" id="3.20.20.70">
    <property type="entry name" value="Aldolase class I"/>
    <property type="match status" value="1"/>
</dbReference>
<feature type="domain" description="Radical SAM core" evidence="7">
    <location>
        <begin position="67"/>
        <end position="279"/>
    </location>
</feature>
<name>I4CA65_DESTA</name>
<dbReference type="CDD" id="cd01335">
    <property type="entry name" value="Radical_SAM"/>
    <property type="match status" value="1"/>
</dbReference>
<dbReference type="InterPro" id="IPR007197">
    <property type="entry name" value="rSAM"/>
</dbReference>
<dbReference type="KEGG" id="dti:Desti_3814"/>
<reference evidence="9" key="1">
    <citation type="submission" date="2012-06" db="EMBL/GenBank/DDBJ databases">
        <title>Complete sequence of chromosome of Desulfomonile tiedjei DSM 6799.</title>
        <authorList>
            <person name="Lucas S."/>
            <person name="Copeland A."/>
            <person name="Lapidus A."/>
            <person name="Glavina del Rio T."/>
            <person name="Dalin E."/>
            <person name="Tice H."/>
            <person name="Bruce D."/>
            <person name="Goodwin L."/>
            <person name="Pitluck S."/>
            <person name="Peters L."/>
            <person name="Ovchinnikova G."/>
            <person name="Zeytun A."/>
            <person name="Lu M."/>
            <person name="Kyrpides N."/>
            <person name="Mavromatis K."/>
            <person name="Ivanova N."/>
            <person name="Brettin T."/>
            <person name="Detter J.C."/>
            <person name="Han C."/>
            <person name="Larimer F."/>
            <person name="Land M."/>
            <person name="Hauser L."/>
            <person name="Markowitz V."/>
            <person name="Cheng J.-F."/>
            <person name="Hugenholtz P."/>
            <person name="Woyke T."/>
            <person name="Wu D."/>
            <person name="Spring S."/>
            <person name="Schroeder M."/>
            <person name="Brambilla E."/>
            <person name="Klenk H.-P."/>
            <person name="Eisen J.A."/>
        </authorList>
    </citation>
    <scope>NUCLEOTIDE SEQUENCE [LARGE SCALE GENOMIC DNA]</scope>
    <source>
        <strain evidence="9">ATCC 49306 / DSM 6799 / DCB-1</strain>
    </source>
</reference>
<dbReference type="eggNOG" id="COG1180">
    <property type="taxonomic scope" value="Bacteria"/>
</dbReference>
<dbReference type="PANTHER" id="PTHR30352:SF5">
    <property type="entry name" value="PYRUVATE FORMATE-LYASE 1-ACTIVATING ENZYME"/>
    <property type="match status" value="1"/>
</dbReference>
<proteinExistence type="predicted"/>
<dbReference type="InterPro" id="IPR006638">
    <property type="entry name" value="Elp3/MiaA/NifB-like_rSAM"/>
</dbReference>
<dbReference type="STRING" id="706587.Desti_3814"/>
<evidence type="ECO:0000256" key="1">
    <source>
        <dbReference type="ARBA" id="ARBA00022485"/>
    </source>
</evidence>
<dbReference type="SFLD" id="SFLDG01101">
    <property type="entry name" value="Uncharacterised_Radical_SAM_Su"/>
    <property type="match status" value="1"/>
</dbReference>
<dbReference type="HOGENOM" id="CLU_044176_1_0_7"/>
<dbReference type="InterPro" id="IPR016431">
    <property type="entry name" value="Pyrv-formate_lyase-activ_prd"/>
</dbReference>
<dbReference type="Proteomes" id="UP000006055">
    <property type="component" value="Chromosome"/>
</dbReference>
<dbReference type="InterPro" id="IPR027596">
    <property type="entry name" value="AmmeMemoSam_rS"/>
</dbReference>
<dbReference type="InterPro" id="IPR058240">
    <property type="entry name" value="rSAM_sf"/>
</dbReference>
<dbReference type="GO" id="GO:0016829">
    <property type="term" value="F:lyase activity"/>
    <property type="evidence" value="ECO:0007669"/>
    <property type="project" value="UniProtKB-KW"/>
</dbReference>
<dbReference type="AlphaFoldDB" id="I4CA65"/>
<dbReference type="InterPro" id="IPR034457">
    <property type="entry name" value="Organic_radical-activating"/>
</dbReference>
<feature type="binding site" evidence="6">
    <location>
        <position position="89"/>
    </location>
    <ligand>
        <name>[4Fe-4S] cluster</name>
        <dbReference type="ChEBI" id="CHEBI:49883"/>
        <note>4Fe-4S-S-AdoMet</note>
    </ligand>
</feature>
<keyword evidence="8" id="KW-0670">Pyruvate</keyword>
<evidence type="ECO:0000256" key="6">
    <source>
        <dbReference type="PIRSR" id="PIRSR004869-50"/>
    </source>
</evidence>
<dbReference type="Pfam" id="PF04055">
    <property type="entry name" value="Radical_SAM"/>
    <property type="match status" value="1"/>
</dbReference>
<keyword evidence="1" id="KW-0004">4Fe-4S</keyword>
<comment type="cofactor">
    <cofactor evidence="6">
        <name>[4Fe-4S] cluster</name>
        <dbReference type="ChEBI" id="CHEBI:49883"/>
    </cofactor>
    <text evidence="6">Binds 1 [4Fe-4S] cluster. The cluster is coordinated with 3 cysteines and an exchangeable S-adenosyl-L-methionine.</text>
</comment>
<evidence type="ECO:0000259" key="7">
    <source>
        <dbReference type="PROSITE" id="PS51918"/>
    </source>
</evidence>
<sequence length="337" mass="38677">MKEATLYDKLESNAVKCRLCRHGCKIEDGKKGLCSVRLNQKGTLYTLVYDKVVSTNVDPIEKKPLYHFAPGTKSFSIATVGCNFFCTFCQNYSISQMPRDRDRIIGEEYSPAQIVEMAVESGCRSIAYTYTEPTIYYELARETMEEAHRRGLLNVFVTNGYMTRDMLDDSKGLIDAANVDLKAFNDKFYVRYCKARLDGVLDSLKYMRELGIWLEVTTLLIHSLNDEFLEIRELARFIRKELGAHVPWHVSRFYPQYKEQDIAPTDVEILRKARQIGLDEGLKYVYTGNVPWDPGEKTFCPECSGLLIDRVGYSIKKYALKEGRCPKCGFELDGIEL</sequence>
<evidence type="ECO:0000313" key="8">
    <source>
        <dbReference type="EMBL" id="AFM26456.1"/>
    </source>
</evidence>
<keyword evidence="9" id="KW-1185">Reference proteome</keyword>
<keyword evidence="2 6" id="KW-0949">S-adenosyl-L-methionine</keyword>